<feature type="compositionally biased region" description="Low complexity" evidence="2">
    <location>
        <begin position="257"/>
        <end position="281"/>
    </location>
</feature>
<dbReference type="Gene3D" id="3.20.20.80">
    <property type="entry name" value="Glycosidases"/>
    <property type="match status" value="1"/>
</dbReference>
<evidence type="ECO:0008006" key="5">
    <source>
        <dbReference type="Google" id="ProtNLM"/>
    </source>
</evidence>
<dbReference type="SUPFAM" id="SSF51445">
    <property type="entry name" value="(Trans)glycosidases"/>
    <property type="match status" value="1"/>
</dbReference>
<keyword evidence="1" id="KW-0732">Signal</keyword>
<organism evidence="3 4">
    <name type="scientific">Anopheles minimus</name>
    <dbReference type="NCBI Taxonomy" id="112268"/>
    <lineage>
        <taxon>Eukaryota</taxon>
        <taxon>Metazoa</taxon>
        <taxon>Ecdysozoa</taxon>
        <taxon>Arthropoda</taxon>
        <taxon>Hexapoda</taxon>
        <taxon>Insecta</taxon>
        <taxon>Pterygota</taxon>
        <taxon>Neoptera</taxon>
        <taxon>Endopterygota</taxon>
        <taxon>Diptera</taxon>
        <taxon>Nematocera</taxon>
        <taxon>Culicoidea</taxon>
        <taxon>Culicidae</taxon>
        <taxon>Anophelinae</taxon>
        <taxon>Anopheles</taxon>
    </lineage>
</organism>
<reference evidence="4" key="1">
    <citation type="submission" date="2013-03" db="EMBL/GenBank/DDBJ databases">
        <title>The Genome Sequence of Anopheles minimus MINIMUS1.</title>
        <authorList>
            <consortium name="The Broad Institute Genomics Platform"/>
            <person name="Neafsey D.E."/>
            <person name="Walton C."/>
            <person name="Walker B."/>
            <person name="Young S.K."/>
            <person name="Zeng Q."/>
            <person name="Gargeya S."/>
            <person name="Fitzgerald M."/>
            <person name="Haas B."/>
            <person name="Abouelleil A."/>
            <person name="Allen A.W."/>
            <person name="Alvarado L."/>
            <person name="Arachchi H.M."/>
            <person name="Berlin A.M."/>
            <person name="Chapman S.B."/>
            <person name="Gainer-Dewar J."/>
            <person name="Goldberg J."/>
            <person name="Griggs A."/>
            <person name="Gujja S."/>
            <person name="Hansen M."/>
            <person name="Howarth C."/>
            <person name="Imamovic A."/>
            <person name="Ireland A."/>
            <person name="Larimer J."/>
            <person name="McCowan C."/>
            <person name="Murphy C."/>
            <person name="Pearson M."/>
            <person name="Poon T.W."/>
            <person name="Priest M."/>
            <person name="Roberts A."/>
            <person name="Saif S."/>
            <person name="Shea T."/>
            <person name="Sisk P."/>
            <person name="Sykes S."/>
            <person name="Wortman J."/>
            <person name="Nusbaum C."/>
            <person name="Birren B."/>
        </authorList>
    </citation>
    <scope>NUCLEOTIDE SEQUENCE [LARGE SCALE GENOMIC DNA]</scope>
    <source>
        <strain evidence="4">MINIMUS1</strain>
    </source>
</reference>
<dbReference type="AlphaFoldDB" id="A0A182W0E7"/>
<evidence type="ECO:0000256" key="1">
    <source>
        <dbReference type="ARBA" id="ARBA00022729"/>
    </source>
</evidence>
<name>A0A182W0E7_9DIPT</name>
<evidence type="ECO:0000256" key="2">
    <source>
        <dbReference type="SAM" id="MobiDB-lite"/>
    </source>
</evidence>
<dbReference type="VEuPathDB" id="VectorBase:AMIN003806"/>
<dbReference type="STRING" id="112268.A0A182W0E7"/>
<feature type="region of interest" description="Disordered" evidence="2">
    <location>
        <begin position="257"/>
        <end position="291"/>
    </location>
</feature>
<feature type="compositionally biased region" description="Basic and acidic residues" evidence="2">
    <location>
        <begin position="282"/>
        <end position="291"/>
    </location>
</feature>
<accession>A0A182W0E7</accession>
<reference evidence="3" key="2">
    <citation type="submission" date="2020-05" db="UniProtKB">
        <authorList>
            <consortium name="EnsemblMetazoa"/>
        </authorList>
    </citation>
    <scope>IDENTIFICATION</scope>
    <source>
        <strain evidence="3">MINIMUS1</strain>
    </source>
</reference>
<dbReference type="InterPro" id="IPR017853">
    <property type="entry name" value="GH"/>
</dbReference>
<dbReference type="Proteomes" id="UP000075920">
    <property type="component" value="Unassembled WGS sequence"/>
</dbReference>
<proteinExistence type="predicted"/>
<protein>
    <recommendedName>
        <fullName evidence="5">GH18 domain-containing protein</fullName>
    </recommendedName>
</protein>
<keyword evidence="4" id="KW-1185">Reference proteome</keyword>
<evidence type="ECO:0000313" key="3">
    <source>
        <dbReference type="EnsemblMetazoa" id="AMIN003806-PA"/>
    </source>
</evidence>
<evidence type="ECO:0000313" key="4">
    <source>
        <dbReference type="Proteomes" id="UP000075920"/>
    </source>
</evidence>
<dbReference type="EnsemblMetazoa" id="AMIN003806-RA">
    <property type="protein sequence ID" value="AMIN003806-PA"/>
    <property type="gene ID" value="AMIN003806"/>
</dbReference>
<sequence>SRVCFAQSSDYSTATSIGFCSHAVYIALTPTSRGFVAFINAANDADNVIGGIRKFVNRKAVYPYVEMYLGIAGSMPAAYTFWLNTPATRQTFVTLLVSKVQEYPEMTGVYLDFVGLSSAYSAGYASLLAELKTALTARNLKLITALPWNAGMYADIYFNPTLPTLPFNVIKTHEDMYSTNTNTHPISPLFPMAAPFSDEAFRTGDLWRSNHFPNANNYNHNNNTDYNDYYNSNNHNDNYTYNDYYNANYNTDYYNTDYNYNSNNHNDYNTDYNDNNSTNNNQEKEKVRQEG</sequence>